<dbReference type="InterPro" id="IPR032710">
    <property type="entry name" value="NTF2-like_dom_sf"/>
</dbReference>
<evidence type="ECO:0000313" key="3">
    <source>
        <dbReference type="Proteomes" id="UP000799302"/>
    </source>
</evidence>
<dbReference type="OrthoDB" id="3352776at2759"/>
<feature type="region of interest" description="Disordered" evidence="1">
    <location>
        <begin position="1"/>
        <end position="34"/>
    </location>
</feature>
<protein>
    <recommendedName>
        <fullName evidence="4">SnoaL-like domain-containing protein</fullName>
    </recommendedName>
</protein>
<name>A0A6A6UPH6_9PEZI</name>
<dbReference type="Gene3D" id="3.10.450.50">
    <property type="match status" value="1"/>
</dbReference>
<organism evidence="2 3">
    <name type="scientific">Microthyrium microscopicum</name>
    <dbReference type="NCBI Taxonomy" id="703497"/>
    <lineage>
        <taxon>Eukaryota</taxon>
        <taxon>Fungi</taxon>
        <taxon>Dikarya</taxon>
        <taxon>Ascomycota</taxon>
        <taxon>Pezizomycotina</taxon>
        <taxon>Dothideomycetes</taxon>
        <taxon>Dothideomycetes incertae sedis</taxon>
        <taxon>Microthyriales</taxon>
        <taxon>Microthyriaceae</taxon>
        <taxon>Microthyrium</taxon>
    </lineage>
</organism>
<dbReference type="SUPFAM" id="SSF54427">
    <property type="entry name" value="NTF2-like"/>
    <property type="match status" value="1"/>
</dbReference>
<dbReference type="AlphaFoldDB" id="A0A6A6UPH6"/>
<dbReference type="Proteomes" id="UP000799302">
    <property type="component" value="Unassembled WGS sequence"/>
</dbReference>
<evidence type="ECO:0000313" key="2">
    <source>
        <dbReference type="EMBL" id="KAF2674185.1"/>
    </source>
</evidence>
<reference evidence="2" key="1">
    <citation type="journal article" date="2020" name="Stud. Mycol.">
        <title>101 Dothideomycetes genomes: a test case for predicting lifestyles and emergence of pathogens.</title>
        <authorList>
            <person name="Haridas S."/>
            <person name="Albert R."/>
            <person name="Binder M."/>
            <person name="Bloem J."/>
            <person name="Labutti K."/>
            <person name="Salamov A."/>
            <person name="Andreopoulos B."/>
            <person name="Baker S."/>
            <person name="Barry K."/>
            <person name="Bills G."/>
            <person name="Bluhm B."/>
            <person name="Cannon C."/>
            <person name="Castanera R."/>
            <person name="Culley D."/>
            <person name="Daum C."/>
            <person name="Ezra D."/>
            <person name="Gonzalez J."/>
            <person name="Henrissat B."/>
            <person name="Kuo A."/>
            <person name="Liang C."/>
            <person name="Lipzen A."/>
            <person name="Lutzoni F."/>
            <person name="Magnuson J."/>
            <person name="Mondo S."/>
            <person name="Nolan M."/>
            <person name="Ohm R."/>
            <person name="Pangilinan J."/>
            <person name="Park H.-J."/>
            <person name="Ramirez L."/>
            <person name="Alfaro M."/>
            <person name="Sun H."/>
            <person name="Tritt A."/>
            <person name="Yoshinaga Y."/>
            <person name="Zwiers L.-H."/>
            <person name="Turgeon B."/>
            <person name="Goodwin S."/>
            <person name="Spatafora J."/>
            <person name="Crous P."/>
            <person name="Grigoriev I."/>
        </authorList>
    </citation>
    <scope>NUCLEOTIDE SEQUENCE</scope>
    <source>
        <strain evidence="2">CBS 115976</strain>
    </source>
</reference>
<evidence type="ECO:0008006" key="4">
    <source>
        <dbReference type="Google" id="ProtNLM"/>
    </source>
</evidence>
<sequence length="211" mass="23376">MSATASMPTAPSMPSTLATTSTANVPKPLSSPSPQWSRSAMLRKCAHAFCMALRSSEFNAHTFVSTFFVEEGATIIEHGPNWARKKLPFLGQTFEGREGCVQYFERLGHTLRMKLSQEAFPPDDELCVDPDTKVAGLELKGMVCVTGKGHFEHRGSGWSWNETFIYRLCGFDEDGRIARWEIWADPLSAWEAANISTNGENNGDQTEAVHD</sequence>
<accession>A0A6A6UPH6</accession>
<dbReference type="EMBL" id="MU004230">
    <property type="protein sequence ID" value="KAF2674185.1"/>
    <property type="molecule type" value="Genomic_DNA"/>
</dbReference>
<evidence type="ECO:0000256" key="1">
    <source>
        <dbReference type="SAM" id="MobiDB-lite"/>
    </source>
</evidence>
<keyword evidence="3" id="KW-1185">Reference proteome</keyword>
<proteinExistence type="predicted"/>
<gene>
    <name evidence="2" type="ORF">BT63DRAFT_435337</name>
</gene>